<evidence type="ECO:0000313" key="3">
    <source>
        <dbReference type="Proteomes" id="UP000217895"/>
    </source>
</evidence>
<name>A0A1Z4JEL8_LEPBY</name>
<evidence type="ECO:0000313" key="2">
    <source>
        <dbReference type="EMBL" id="BAY55224.1"/>
    </source>
</evidence>
<gene>
    <name evidence="2" type="ORF">NIES2135_20470</name>
</gene>
<feature type="region of interest" description="Disordered" evidence="1">
    <location>
        <begin position="1"/>
        <end position="21"/>
    </location>
</feature>
<sequence>MTMQATITPPRNDLKASPSEHQTSFEALEFDLDRVLGDSSQCSGGKTVKFKHSNGSEICGRIVQGTTQVAASSIADRTPEIHRAPCHISGTVTVEYKLNDRTHSTQMPVNRLIDLHDQLAVLEQECDRLIRAGLAEPGTWIEVEKVHKRNWRQAKWVASTPTFASQRNPSAKLKTKYIGKENSPKHLAARALYANRKQHDKLTKQIESIKRRLGDV</sequence>
<accession>A0A1Z4JEL8</accession>
<proteinExistence type="predicted"/>
<protein>
    <submittedName>
        <fullName evidence="2">Uncharacterized protein</fullName>
    </submittedName>
</protein>
<dbReference type="AlphaFoldDB" id="A0A1Z4JEL8"/>
<organism evidence="2 3">
    <name type="scientific">Leptolyngbya boryana NIES-2135</name>
    <dbReference type="NCBI Taxonomy" id="1973484"/>
    <lineage>
        <taxon>Bacteria</taxon>
        <taxon>Bacillati</taxon>
        <taxon>Cyanobacteriota</taxon>
        <taxon>Cyanophyceae</taxon>
        <taxon>Leptolyngbyales</taxon>
        <taxon>Leptolyngbyaceae</taxon>
        <taxon>Leptolyngbya group</taxon>
        <taxon>Leptolyngbya</taxon>
    </lineage>
</organism>
<keyword evidence="3" id="KW-1185">Reference proteome</keyword>
<reference evidence="2 3" key="1">
    <citation type="submission" date="2017-06" db="EMBL/GenBank/DDBJ databases">
        <title>Genome sequencing of cyanobaciteial culture collection at National Institute for Environmental Studies (NIES).</title>
        <authorList>
            <person name="Hirose Y."/>
            <person name="Shimura Y."/>
            <person name="Fujisawa T."/>
            <person name="Nakamura Y."/>
            <person name="Kawachi M."/>
        </authorList>
    </citation>
    <scope>NUCLEOTIDE SEQUENCE [LARGE SCALE GENOMIC DNA]</scope>
    <source>
        <strain evidence="2 3">NIES-2135</strain>
    </source>
</reference>
<evidence type="ECO:0000256" key="1">
    <source>
        <dbReference type="SAM" id="MobiDB-lite"/>
    </source>
</evidence>
<dbReference type="Proteomes" id="UP000217895">
    <property type="component" value="Chromosome"/>
</dbReference>
<dbReference type="EMBL" id="AP018203">
    <property type="protein sequence ID" value="BAY55224.1"/>
    <property type="molecule type" value="Genomic_DNA"/>
</dbReference>